<dbReference type="PROSITE" id="PS01053">
    <property type="entry name" value="ARGINASE_1"/>
    <property type="match status" value="1"/>
</dbReference>
<evidence type="ECO:0000256" key="5">
    <source>
        <dbReference type="RuleBase" id="RU003684"/>
    </source>
</evidence>
<evidence type="ECO:0000313" key="6">
    <source>
        <dbReference type="EMBL" id="ABX09748.1"/>
    </source>
</evidence>
<dbReference type="AlphaFoldDB" id="A9BDD5"/>
<dbReference type="GO" id="GO:0008783">
    <property type="term" value="F:agmatinase activity"/>
    <property type="evidence" value="ECO:0007669"/>
    <property type="project" value="UniProtKB-EC"/>
</dbReference>
<dbReference type="InterPro" id="IPR020855">
    <property type="entry name" value="Ureohydrolase_Mn_BS"/>
</dbReference>
<comment type="similarity">
    <text evidence="1">Belongs to the arginase family. Agmatinase subfamily.</text>
</comment>
<dbReference type="RefSeq" id="WP_012196368.1">
    <property type="nucleotide sequence ID" value="NC_009976.1"/>
</dbReference>
<dbReference type="HOGENOM" id="CLU_039478_0_2_3"/>
<dbReference type="GO" id="GO:0046872">
    <property type="term" value="F:metal ion binding"/>
    <property type="evidence" value="ECO:0007669"/>
    <property type="project" value="UniProtKB-KW"/>
</dbReference>
<feature type="binding site" evidence="4">
    <location>
        <position position="139"/>
    </location>
    <ligand>
        <name>Mn(2+)</name>
        <dbReference type="ChEBI" id="CHEBI:29035"/>
        <label>1</label>
    </ligand>
</feature>
<dbReference type="SUPFAM" id="SSF52768">
    <property type="entry name" value="Arginase/deacetylase"/>
    <property type="match status" value="1"/>
</dbReference>
<dbReference type="InterPro" id="IPR006035">
    <property type="entry name" value="Ureohydrolase"/>
</dbReference>
<dbReference type="GO" id="GO:0033389">
    <property type="term" value="P:putrescine biosynthetic process from arginine, via agmatine"/>
    <property type="evidence" value="ECO:0007669"/>
    <property type="project" value="TreeGrafter"/>
</dbReference>
<keyword evidence="4" id="KW-0464">Manganese</keyword>
<proteinExistence type="inferred from homology"/>
<evidence type="ECO:0000256" key="1">
    <source>
        <dbReference type="ARBA" id="ARBA00009227"/>
    </source>
</evidence>
<dbReference type="Pfam" id="PF00491">
    <property type="entry name" value="Arginase"/>
    <property type="match status" value="1"/>
</dbReference>
<dbReference type="eggNOG" id="COG0010">
    <property type="taxonomic scope" value="Bacteria"/>
</dbReference>
<dbReference type="OrthoDB" id="9788689at2"/>
<dbReference type="Proteomes" id="UP000000788">
    <property type="component" value="Chromosome"/>
</dbReference>
<evidence type="ECO:0000256" key="4">
    <source>
        <dbReference type="PIRSR" id="PIRSR036979-1"/>
    </source>
</evidence>
<accession>A9BDD5</accession>
<evidence type="ECO:0000256" key="2">
    <source>
        <dbReference type="ARBA" id="ARBA00022723"/>
    </source>
</evidence>
<feature type="binding site" evidence="4">
    <location>
        <position position="141"/>
    </location>
    <ligand>
        <name>Mn(2+)</name>
        <dbReference type="ChEBI" id="CHEBI:29035"/>
        <label>1</label>
    </ligand>
</feature>
<evidence type="ECO:0000313" key="7">
    <source>
        <dbReference type="Proteomes" id="UP000000788"/>
    </source>
</evidence>
<gene>
    <name evidence="6" type="primary">speB</name>
    <name evidence="6" type="ordered locus">P9211_18171</name>
</gene>
<dbReference type="CDD" id="cd11593">
    <property type="entry name" value="Agmatinase-like_2"/>
    <property type="match status" value="1"/>
</dbReference>
<dbReference type="PIRSF" id="PIRSF036979">
    <property type="entry name" value="Arginase"/>
    <property type="match status" value="1"/>
</dbReference>
<dbReference type="PANTHER" id="PTHR11358:SF26">
    <property type="entry name" value="GUANIDINO ACID HYDROLASE, MITOCHONDRIAL"/>
    <property type="match status" value="1"/>
</dbReference>
<organism evidence="6 7">
    <name type="scientific">Prochlorococcus marinus (strain MIT 9211)</name>
    <dbReference type="NCBI Taxonomy" id="93059"/>
    <lineage>
        <taxon>Bacteria</taxon>
        <taxon>Bacillati</taxon>
        <taxon>Cyanobacteriota</taxon>
        <taxon>Cyanophyceae</taxon>
        <taxon>Synechococcales</taxon>
        <taxon>Prochlorococcaceae</taxon>
        <taxon>Prochlorococcus</taxon>
    </lineage>
</organism>
<dbReference type="NCBIfam" id="TIGR01230">
    <property type="entry name" value="agmatinase"/>
    <property type="match status" value="1"/>
</dbReference>
<protein>
    <submittedName>
        <fullName evidence="6">Arginase family</fullName>
        <ecNumber evidence="6">3.5.3.11</ecNumber>
    </submittedName>
</protein>
<feature type="binding site" evidence="4">
    <location>
        <position position="143"/>
    </location>
    <ligand>
        <name>Mn(2+)</name>
        <dbReference type="ChEBI" id="CHEBI:29035"/>
        <label>1</label>
    </ligand>
</feature>
<feature type="binding site" evidence="4">
    <location>
        <position position="222"/>
    </location>
    <ligand>
        <name>Mn(2+)</name>
        <dbReference type="ChEBI" id="CHEBI:29035"/>
        <label>1</label>
    </ligand>
</feature>
<dbReference type="STRING" id="93059.P9211_18171"/>
<comment type="cofactor">
    <cofactor evidence="4">
        <name>Mn(2+)</name>
        <dbReference type="ChEBI" id="CHEBI:29035"/>
    </cofactor>
    <text evidence="4">Binds 2 manganese ions per subunit.</text>
</comment>
<dbReference type="PANTHER" id="PTHR11358">
    <property type="entry name" value="ARGINASE/AGMATINASE"/>
    <property type="match status" value="1"/>
</dbReference>
<sequence length="296" mass="32693">MKINQNLTFNNSEGIFIGSQTNCKDCKIGIYGVPYDGTTSFRPGTRFGPSAIRNISNGIESFCPQLNLDLEDLKYVDLGSLDIPFGAPEKVINLVKQATILLMQKGIKPLLLGGEHSITEGAIAGIVDFHPELIILQLDAHADLRDEWLGSKHNHACVMRRCIEILPSKKIFQMGIRSGTSKEFKELKEKKRLISHQSGQVAKSLDKAMQPYLGMPIYLTLDLDWFDPSVMPGTGTPEPGGFLWQDFAAVIEVIKKHNLIAADIVELAPKLDHSEISSILAAKIARSLIMLLSLEK</sequence>
<feature type="binding site" evidence="4">
    <location>
        <position position="224"/>
    </location>
    <ligand>
        <name>Mn(2+)</name>
        <dbReference type="ChEBI" id="CHEBI:29035"/>
        <label>1</label>
    </ligand>
</feature>
<keyword evidence="7" id="KW-1185">Reference proteome</keyword>
<dbReference type="EMBL" id="CP000878">
    <property type="protein sequence ID" value="ABX09748.1"/>
    <property type="molecule type" value="Genomic_DNA"/>
</dbReference>
<dbReference type="InterPro" id="IPR023696">
    <property type="entry name" value="Ureohydrolase_dom_sf"/>
</dbReference>
<keyword evidence="2 4" id="KW-0479">Metal-binding</keyword>
<dbReference type="KEGG" id="pmj:P9211_18171"/>
<reference evidence="6 7" key="1">
    <citation type="journal article" date="2007" name="PLoS Genet.">
        <title>Patterns and implications of gene gain and loss in the evolution of Prochlorococcus.</title>
        <authorList>
            <person name="Kettler G.C."/>
            <person name="Martiny A.C."/>
            <person name="Huang K."/>
            <person name="Zucker J."/>
            <person name="Coleman M.L."/>
            <person name="Rodrigue S."/>
            <person name="Chen F."/>
            <person name="Lapidus A."/>
            <person name="Ferriera S."/>
            <person name="Johnson J."/>
            <person name="Steglich C."/>
            <person name="Church G.M."/>
            <person name="Richardson P."/>
            <person name="Chisholm S.W."/>
        </authorList>
    </citation>
    <scope>NUCLEOTIDE SEQUENCE [LARGE SCALE GENOMIC DNA]</scope>
    <source>
        <strain evidence="7">MIT 9211</strain>
    </source>
</reference>
<name>A9BDD5_PROM4</name>
<evidence type="ECO:0000256" key="3">
    <source>
        <dbReference type="ARBA" id="ARBA00022801"/>
    </source>
</evidence>
<feature type="binding site" evidence="4">
    <location>
        <position position="116"/>
    </location>
    <ligand>
        <name>Mn(2+)</name>
        <dbReference type="ChEBI" id="CHEBI:29035"/>
        <label>1</label>
    </ligand>
</feature>
<dbReference type="PROSITE" id="PS51409">
    <property type="entry name" value="ARGINASE_2"/>
    <property type="match status" value="1"/>
</dbReference>
<dbReference type="EC" id="3.5.3.11" evidence="6"/>
<keyword evidence="3 5" id="KW-0378">Hydrolase</keyword>
<dbReference type="InterPro" id="IPR005925">
    <property type="entry name" value="Agmatinase-rel"/>
</dbReference>
<dbReference type="Gene3D" id="3.40.800.10">
    <property type="entry name" value="Ureohydrolase domain"/>
    <property type="match status" value="1"/>
</dbReference>